<dbReference type="RefSeq" id="WP_148134209.1">
    <property type="nucleotide sequence ID" value="NZ_CP017634.1"/>
</dbReference>
<feature type="transmembrane region" description="Helical" evidence="8">
    <location>
        <begin position="221"/>
        <end position="239"/>
    </location>
</feature>
<dbReference type="Pfam" id="PF00474">
    <property type="entry name" value="SSF"/>
    <property type="match status" value="1"/>
</dbReference>
<name>A0A3G1KR74_FORW1</name>
<evidence type="ECO:0000256" key="8">
    <source>
        <dbReference type="SAM" id="Phobius"/>
    </source>
</evidence>
<evidence type="ECO:0000256" key="6">
    <source>
        <dbReference type="ARBA" id="ARBA00023136"/>
    </source>
</evidence>
<keyword evidence="3" id="KW-0813">Transport</keyword>
<dbReference type="GO" id="GO:0005886">
    <property type="term" value="C:plasma membrane"/>
    <property type="evidence" value="ECO:0007669"/>
    <property type="project" value="TreeGrafter"/>
</dbReference>
<evidence type="ECO:0000256" key="5">
    <source>
        <dbReference type="ARBA" id="ARBA00022989"/>
    </source>
</evidence>
<comment type="subcellular location">
    <subcellularLocation>
        <location evidence="1">Membrane</location>
        <topology evidence="1">Multi-pass membrane protein</topology>
    </subcellularLocation>
</comment>
<dbReference type="Proteomes" id="UP000323521">
    <property type="component" value="Chromosome"/>
</dbReference>
<feature type="transmembrane region" description="Helical" evidence="8">
    <location>
        <begin position="259"/>
        <end position="284"/>
    </location>
</feature>
<dbReference type="GO" id="GO:0022857">
    <property type="term" value="F:transmembrane transporter activity"/>
    <property type="evidence" value="ECO:0007669"/>
    <property type="project" value="InterPro"/>
</dbReference>
<feature type="transmembrane region" description="Helical" evidence="8">
    <location>
        <begin position="446"/>
        <end position="466"/>
    </location>
</feature>
<dbReference type="InterPro" id="IPR038377">
    <property type="entry name" value="Na/Glc_symporter_sf"/>
</dbReference>
<evidence type="ECO:0000256" key="3">
    <source>
        <dbReference type="ARBA" id="ARBA00022448"/>
    </source>
</evidence>
<dbReference type="PANTHER" id="PTHR48086:SF7">
    <property type="entry name" value="SODIUM-SOLUTE SYMPORTER-RELATED"/>
    <property type="match status" value="1"/>
</dbReference>
<dbReference type="InterPro" id="IPR001734">
    <property type="entry name" value="Na/solute_symporter"/>
</dbReference>
<dbReference type="KEGG" id="fwa:DCMF_09460"/>
<evidence type="ECO:0000256" key="7">
    <source>
        <dbReference type="RuleBase" id="RU362091"/>
    </source>
</evidence>
<keyword evidence="6 8" id="KW-0472">Membrane</keyword>
<dbReference type="EMBL" id="CP017634">
    <property type="protein sequence ID" value="ATW24969.1"/>
    <property type="molecule type" value="Genomic_DNA"/>
</dbReference>
<feature type="transmembrane region" description="Helical" evidence="8">
    <location>
        <begin position="304"/>
        <end position="327"/>
    </location>
</feature>
<feature type="transmembrane region" description="Helical" evidence="8">
    <location>
        <begin position="119"/>
        <end position="147"/>
    </location>
</feature>
<gene>
    <name evidence="9" type="ORF">DCMF_09460</name>
</gene>
<feature type="transmembrane region" description="Helical" evidence="8">
    <location>
        <begin position="182"/>
        <end position="201"/>
    </location>
</feature>
<evidence type="ECO:0000256" key="2">
    <source>
        <dbReference type="ARBA" id="ARBA00006434"/>
    </source>
</evidence>
<comment type="similarity">
    <text evidence="2 7">Belongs to the sodium:solute symporter (SSF) (TC 2.A.21) family.</text>
</comment>
<keyword evidence="5 8" id="KW-1133">Transmembrane helix</keyword>
<feature type="transmembrane region" description="Helical" evidence="8">
    <location>
        <begin position="43"/>
        <end position="66"/>
    </location>
</feature>
<accession>A0A3G1KR74</accession>
<organism evidence="9 10">
    <name type="scientific">Formimonas warabiya</name>
    <dbReference type="NCBI Taxonomy" id="1761012"/>
    <lineage>
        <taxon>Bacteria</taxon>
        <taxon>Bacillati</taxon>
        <taxon>Bacillota</taxon>
        <taxon>Clostridia</taxon>
        <taxon>Eubacteriales</taxon>
        <taxon>Peptococcaceae</taxon>
        <taxon>Candidatus Formimonas</taxon>
    </lineage>
</organism>
<keyword evidence="4 8" id="KW-0812">Transmembrane</keyword>
<dbReference type="AlphaFoldDB" id="A0A3G1KR74"/>
<protein>
    <recommendedName>
        <fullName evidence="11">Sodium:solute symporter family protein</fullName>
    </recommendedName>
</protein>
<dbReference type="Gene3D" id="1.20.1730.10">
    <property type="entry name" value="Sodium/glucose cotransporter"/>
    <property type="match status" value="1"/>
</dbReference>
<reference evidence="9 10" key="1">
    <citation type="submission" date="2016-10" db="EMBL/GenBank/DDBJ databases">
        <title>Complete Genome Sequence of Peptococcaceae strain DCMF.</title>
        <authorList>
            <person name="Edwards R.J."/>
            <person name="Holland S.I."/>
            <person name="Deshpande N.P."/>
            <person name="Wong Y.K."/>
            <person name="Ertan H."/>
            <person name="Manefield M."/>
            <person name="Russell T.L."/>
            <person name="Lee M.J."/>
        </authorList>
    </citation>
    <scope>NUCLEOTIDE SEQUENCE [LARGE SCALE GENOMIC DNA]</scope>
    <source>
        <strain evidence="9 10">DCMF</strain>
    </source>
</reference>
<evidence type="ECO:0000313" key="9">
    <source>
        <dbReference type="EMBL" id="ATW24969.1"/>
    </source>
</evidence>
<dbReference type="OrthoDB" id="9810181at2"/>
<dbReference type="PROSITE" id="PS50283">
    <property type="entry name" value="NA_SOLUT_SYMP_3"/>
    <property type="match status" value="1"/>
</dbReference>
<feature type="transmembrane region" description="Helical" evidence="8">
    <location>
        <begin position="72"/>
        <end position="93"/>
    </location>
</feature>
<dbReference type="CDD" id="cd10322">
    <property type="entry name" value="SLC5sbd"/>
    <property type="match status" value="1"/>
</dbReference>
<evidence type="ECO:0000313" key="10">
    <source>
        <dbReference type="Proteomes" id="UP000323521"/>
    </source>
</evidence>
<feature type="transmembrane region" description="Helical" evidence="8">
    <location>
        <begin position="153"/>
        <end position="175"/>
    </location>
</feature>
<evidence type="ECO:0000256" key="1">
    <source>
        <dbReference type="ARBA" id="ARBA00004141"/>
    </source>
</evidence>
<feature type="transmembrane region" description="Helical" evidence="8">
    <location>
        <begin position="348"/>
        <end position="368"/>
    </location>
</feature>
<evidence type="ECO:0000256" key="4">
    <source>
        <dbReference type="ARBA" id="ARBA00022692"/>
    </source>
</evidence>
<evidence type="ECO:0008006" key="11">
    <source>
        <dbReference type="Google" id="ProtNLM"/>
    </source>
</evidence>
<proteinExistence type="inferred from homology"/>
<feature type="transmembrane region" description="Helical" evidence="8">
    <location>
        <begin position="6"/>
        <end position="23"/>
    </location>
</feature>
<keyword evidence="10" id="KW-1185">Reference proteome</keyword>
<dbReference type="InterPro" id="IPR050277">
    <property type="entry name" value="Sodium:Solute_Symporter"/>
</dbReference>
<feature type="transmembrane region" description="Helical" evidence="8">
    <location>
        <begin position="380"/>
        <end position="400"/>
    </location>
</feature>
<dbReference type="PANTHER" id="PTHR48086">
    <property type="entry name" value="SODIUM/PROLINE SYMPORTER-RELATED"/>
    <property type="match status" value="1"/>
</dbReference>
<sequence length="482" mass="52064">MLAYNLFMICLYFAAMIFVGIYFQRKASKSSDAFILAGRQAPLWIVIGSIFATWVSSATLIGYTGVGYSSGIAGYWSGGAFMVACTWLGFWAIPKLRASKITTIPELFERYFGLPHRMIAVVLVLARDLGVTAGVAYGMAVIFQYLFQVSTNVALLITVGVVIVYTITGGAWAVLVTDSIQAAIIIIGSTLLIPMAVFHIGGWSEFSAAIPATHTAVLNVGFKQTVGWILNGLFITFAYQTLLQRGLSAQDTKTAQKSFIYGGLLSLLWYMVPYVLGICAFVLFPGIKGEDAFIKLAMMFGPHIGVLFVIVLLAACMSTVSACILTVTSNITLDIYKRIIQQNIEEKALVKIQRISTVIITIIAVIIGKSLPYILELLWVGGRIMAAGLAPVFMAIIFWPAARRARISTLLAMILGASTTLIAQLVQKQAAANAAAQGSTAFIWTWDPVVLGLPVTFLILIVGVILEVHTKKTVSTNGMIQG</sequence>
<feature type="transmembrane region" description="Helical" evidence="8">
    <location>
        <begin position="407"/>
        <end position="426"/>
    </location>
</feature>